<evidence type="ECO:0000313" key="1">
    <source>
        <dbReference type="EMBL" id="AAM05726.1"/>
    </source>
</evidence>
<dbReference type="EMBL" id="AE010299">
    <property type="protein sequence ID" value="AAM05726.1"/>
    <property type="molecule type" value="Genomic_DNA"/>
</dbReference>
<gene>
    <name evidence="1" type="ordered locus">MA_2336</name>
</gene>
<dbReference type="EnsemblBacteria" id="AAM05726">
    <property type="protein sequence ID" value="AAM05726"/>
    <property type="gene ID" value="MA_2336"/>
</dbReference>
<dbReference type="KEGG" id="mac:MA_2336"/>
<dbReference type="AlphaFoldDB" id="Q8TNF2"/>
<proteinExistence type="predicted"/>
<dbReference type="InParanoid" id="Q8TNF2"/>
<dbReference type="STRING" id="188937.MA_2336"/>
<protein>
    <submittedName>
        <fullName evidence="1">Uncharacterized protein</fullName>
    </submittedName>
</protein>
<reference evidence="1 2" key="1">
    <citation type="journal article" date="2002" name="Genome Res.">
        <title>The genome of Methanosarcina acetivorans reveals extensive metabolic and physiological diversity.</title>
        <authorList>
            <person name="Galagan J.E."/>
            <person name="Nusbaum C."/>
            <person name="Roy A."/>
            <person name="Endrizzi M.G."/>
            <person name="Macdonald P."/>
            <person name="FitzHugh W."/>
            <person name="Calvo S."/>
            <person name="Engels R."/>
            <person name="Smirnov S."/>
            <person name="Atnoor D."/>
            <person name="Brown A."/>
            <person name="Allen N."/>
            <person name="Naylor J."/>
            <person name="Stange-Thomann N."/>
            <person name="DeArellano K."/>
            <person name="Johnson R."/>
            <person name="Linton L."/>
            <person name="McEwan P."/>
            <person name="McKernan K."/>
            <person name="Talamas J."/>
            <person name="Tirrell A."/>
            <person name="Ye W."/>
            <person name="Zimmer A."/>
            <person name="Barber R.D."/>
            <person name="Cann I."/>
            <person name="Graham D.E."/>
            <person name="Grahame D.A."/>
            <person name="Guss A."/>
            <person name="Hedderich R."/>
            <person name="Ingram-Smith C."/>
            <person name="Kuettner C.H."/>
            <person name="Krzycki J.A."/>
            <person name="Leigh J.A."/>
            <person name="Li W."/>
            <person name="Liu J."/>
            <person name="Mukhopadhyay B."/>
            <person name="Reeve J.N."/>
            <person name="Smith K."/>
            <person name="Springer T.A."/>
            <person name="Umayam L.A."/>
            <person name="White O."/>
            <person name="White R.H."/>
            <person name="de Macario E.C."/>
            <person name="Ferry J.G."/>
            <person name="Jarrell K.F."/>
            <person name="Jing H."/>
            <person name="Macario A.J.L."/>
            <person name="Paulsen I."/>
            <person name="Pritchett M."/>
            <person name="Sowers K.R."/>
            <person name="Swanson R.V."/>
            <person name="Zinder S.H."/>
            <person name="Lander E."/>
            <person name="Metcalf W.W."/>
            <person name="Birren B."/>
        </authorList>
    </citation>
    <scope>NUCLEOTIDE SEQUENCE [LARGE SCALE GENOMIC DNA]</scope>
    <source>
        <strain evidence="2">ATCC 35395 / DSM 2834 / JCM 12185 / C2A</strain>
    </source>
</reference>
<sequence length="82" mass="10017">MECESVEYESVEYEQAAENLQVTDIESNVQKIFTCWHPPYRLTSYKLPSYRLFYTCRRSCSFIHEFSTNSLRCGRWKWRFQL</sequence>
<dbReference type="HOGENOM" id="CLU_2550211_0_0_2"/>
<dbReference type="Proteomes" id="UP000002487">
    <property type="component" value="Chromosome"/>
</dbReference>
<name>Q8TNF2_METAC</name>
<evidence type="ECO:0000313" key="2">
    <source>
        <dbReference type="Proteomes" id="UP000002487"/>
    </source>
</evidence>
<organism evidence="1 2">
    <name type="scientific">Methanosarcina acetivorans (strain ATCC 35395 / DSM 2834 / JCM 12185 / C2A)</name>
    <dbReference type="NCBI Taxonomy" id="188937"/>
    <lineage>
        <taxon>Archaea</taxon>
        <taxon>Methanobacteriati</taxon>
        <taxon>Methanobacteriota</taxon>
        <taxon>Stenosarchaea group</taxon>
        <taxon>Methanomicrobia</taxon>
        <taxon>Methanosarcinales</taxon>
        <taxon>Methanosarcinaceae</taxon>
        <taxon>Methanosarcina</taxon>
    </lineage>
</organism>
<accession>Q8TNF2</accession>
<keyword evidence="2" id="KW-1185">Reference proteome</keyword>